<feature type="domain" description="MaoC-like" evidence="1">
    <location>
        <begin position="19"/>
        <end position="111"/>
    </location>
</feature>
<proteinExistence type="predicted"/>
<dbReference type="EMBL" id="JACIDV010000004">
    <property type="protein sequence ID" value="MBB3945620.1"/>
    <property type="molecule type" value="Genomic_DNA"/>
</dbReference>
<gene>
    <name evidence="2" type="ORF">GGQ73_001555</name>
</gene>
<accession>A0A7W6G1D8</accession>
<dbReference type="RefSeq" id="WP_183895256.1">
    <property type="nucleotide sequence ID" value="NZ_JACIDV010000004.1"/>
</dbReference>
<dbReference type="PANTHER" id="PTHR43664:SF1">
    <property type="entry name" value="BETA-METHYLMALYL-COA DEHYDRATASE"/>
    <property type="match status" value="1"/>
</dbReference>
<dbReference type="AlphaFoldDB" id="A0A7W6G1D8"/>
<comment type="caution">
    <text evidence="2">The sequence shown here is derived from an EMBL/GenBank/DDBJ whole genome shotgun (WGS) entry which is preliminary data.</text>
</comment>
<sequence length="152" mass="16566">MTYSFEDFTPGRRFPLGLKTVSADEIIEFASEFDPQPMHLSEEAGKASILGGLAASGWHTCAMMMRMAVDSYINQAPSQAGLGVDFVDWKKPVLAGDTLSGTSTVVEQRISASRPGLGIIKLHHELQNQRGETVFIAELNVMFATLSEWVSS</sequence>
<evidence type="ECO:0000313" key="3">
    <source>
        <dbReference type="Proteomes" id="UP000565286"/>
    </source>
</evidence>
<keyword evidence="3" id="KW-1185">Reference proteome</keyword>
<dbReference type="PANTHER" id="PTHR43664">
    <property type="entry name" value="MONOAMINE OXIDASE-RELATED"/>
    <property type="match status" value="1"/>
</dbReference>
<name>A0A7W6G1D8_9HYPH</name>
<dbReference type="CDD" id="cd03454">
    <property type="entry name" value="YdeM"/>
    <property type="match status" value="1"/>
</dbReference>
<organism evidence="2 3">
    <name type="scientific">Rhizobium skierniewicense</name>
    <dbReference type="NCBI Taxonomy" id="984260"/>
    <lineage>
        <taxon>Bacteria</taxon>
        <taxon>Pseudomonadati</taxon>
        <taxon>Pseudomonadota</taxon>
        <taxon>Alphaproteobacteria</taxon>
        <taxon>Hyphomicrobiales</taxon>
        <taxon>Rhizobiaceae</taxon>
        <taxon>Rhizobium/Agrobacterium group</taxon>
        <taxon>Rhizobium</taxon>
    </lineage>
</organism>
<protein>
    <submittedName>
        <fullName evidence="2">Acyl dehydratase</fullName>
    </submittedName>
</protein>
<dbReference type="InterPro" id="IPR052342">
    <property type="entry name" value="MCH/BMMD"/>
</dbReference>
<dbReference type="SUPFAM" id="SSF54637">
    <property type="entry name" value="Thioesterase/thiol ester dehydrase-isomerase"/>
    <property type="match status" value="1"/>
</dbReference>
<reference evidence="2 3" key="1">
    <citation type="submission" date="2020-08" db="EMBL/GenBank/DDBJ databases">
        <title>Genomic Encyclopedia of Type Strains, Phase IV (KMG-IV): sequencing the most valuable type-strain genomes for metagenomic binning, comparative biology and taxonomic classification.</title>
        <authorList>
            <person name="Goeker M."/>
        </authorList>
    </citation>
    <scope>NUCLEOTIDE SEQUENCE [LARGE SCALE GENOMIC DNA]</scope>
    <source>
        <strain evidence="2 3">DSM 26438</strain>
    </source>
</reference>
<dbReference type="Gene3D" id="3.10.129.10">
    <property type="entry name" value="Hotdog Thioesterase"/>
    <property type="match status" value="1"/>
</dbReference>
<evidence type="ECO:0000259" key="1">
    <source>
        <dbReference type="Pfam" id="PF01575"/>
    </source>
</evidence>
<dbReference type="Pfam" id="PF01575">
    <property type="entry name" value="MaoC_dehydratas"/>
    <property type="match status" value="1"/>
</dbReference>
<evidence type="ECO:0000313" key="2">
    <source>
        <dbReference type="EMBL" id="MBB3945620.1"/>
    </source>
</evidence>
<dbReference type="InterPro" id="IPR029069">
    <property type="entry name" value="HotDog_dom_sf"/>
</dbReference>
<dbReference type="InterPro" id="IPR002539">
    <property type="entry name" value="MaoC-like_dom"/>
</dbReference>
<dbReference type="Proteomes" id="UP000565286">
    <property type="component" value="Unassembled WGS sequence"/>
</dbReference>